<dbReference type="CDD" id="cd12107">
    <property type="entry name" value="Hemerythrin"/>
    <property type="match status" value="1"/>
</dbReference>
<dbReference type="Pfam" id="PF00990">
    <property type="entry name" value="GGDEF"/>
    <property type="match status" value="1"/>
</dbReference>
<dbReference type="InterPro" id="IPR012312">
    <property type="entry name" value="Hemerythrin-like"/>
</dbReference>
<dbReference type="SUPFAM" id="SSF55073">
    <property type="entry name" value="Nucleotide cyclase"/>
    <property type="match status" value="1"/>
</dbReference>
<evidence type="ECO:0000313" key="5">
    <source>
        <dbReference type="EMBL" id="OIQ91965.1"/>
    </source>
</evidence>
<dbReference type="NCBIfam" id="TIGR02481">
    <property type="entry name" value="hemeryth_dom"/>
    <property type="match status" value="1"/>
</dbReference>
<dbReference type="CDD" id="cd01949">
    <property type="entry name" value="GGDEF"/>
    <property type="match status" value="1"/>
</dbReference>
<comment type="caution">
    <text evidence="5">The sequence shown here is derived from an EMBL/GenBank/DDBJ whole genome shotgun (WGS) entry which is preliminary data.</text>
</comment>
<dbReference type="InterPro" id="IPR003018">
    <property type="entry name" value="GAF"/>
</dbReference>
<gene>
    <name evidence="5" type="primary">yeaP_4</name>
    <name evidence="5" type="ORF">GALL_261010</name>
</gene>
<feature type="domain" description="GGDEF" evidence="4">
    <location>
        <begin position="373"/>
        <end position="510"/>
    </location>
</feature>
<keyword evidence="3" id="KW-0408">Iron</keyword>
<dbReference type="InterPro" id="IPR052163">
    <property type="entry name" value="DGC-Regulatory_Protein"/>
</dbReference>
<dbReference type="GO" id="GO:0046872">
    <property type="term" value="F:metal ion binding"/>
    <property type="evidence" value="ECO:0007669"/>
    <property type="project" value="UniProtKB-KW"/>
</dbReference>
<dbReference type="SUPFAM" id="SSF47188">
    <property type="entry name" value="Hemerythrin-like"/>
    <property type="match status" value="1"/>
</dbReference>
<dbReference type="InterPro" id="IPR035938">
    <property type="entry name" value="Hemerythrin-like_sf"/>
</dbReference>
<organism evidence="5">
    <name type="scientific">mine drainage metagenome</name>
    <dbReference type="NCBI Taxonomy" id="410659"/>
    <lineage>
        <taxon>unclassified sequences</taxon>
        <taxon>metagenomes</taxon>
        <taxon>ecological metagenomes</taxon>
    </lineage>
</organism>
<evidence type="ECO:0000259" key="4">
    <source>
        <dbReference type="PROSITE" id="PS50887"/>
    </source>
</evidence>
<accession>A0A1J5RV71</accession>
<dbReference type="AlphaFoldDB" id="A0A1J5RV71"/>
<dbReference type="NCBIfam" id="TIGR00254">
    <property type="entry name" value="GGDEF"/>
    <property type="match status" value="1"/>
</dbReference>
<keyword evidence="5" id="KW-0548">Nucleotidyltransferase</keyword>
<dbReference type="InterPro" id="IPR043128">
    <property type="entry name" value="Rev_trsase/Diguanyl_cyclase"/>
</dbReference>
<dbReference type="InterPro" id="IPR000160">
    <property type="entry name" value="GGDEF_dom"/>
</dbReference>
<evidence type="ECO:0000256" key="2">
    <source>
        <dbReference type="ARBA" id="ARBA00022723"/>
    </source>
</evidence>
<protein>
    <submittedName>
        <fullName evidence="5">Putative diguanylate cyclase YeaP</fullName>
        <ecNumber evidence="5">2.7.7.65</ecNumber>
    </submittedName>
</protein>
<dbReference type="GO" id="GO:0052621">
    <property type="term" value="F:diguanylate cyclase activity"/>
    <property type="evidence" value="ECO:0007669"/>
    <property type="project" value="UniProtKB-EC"/>
</dbReference>
<dbReference type="Gene3D" id="1.20.120.50">
    <property type="entry name" value="Hemerythrin-like"/>
    <property type="match status" value="1"/>
</dbReference>
<dbReference type="EC" id="2.7.7.65" evidence="5"/>
<dbReference type="PANTHER" id="PTHR46663:SF3">
    <property type="entry name" value="SLL0267 PROTEIN"/>
    <property type="match status" value="1"/>
</dbReference>
<dbReference type="EMBL" id="MLJW01000244">
    <property type="protein sequence ID" value="OIQ91965.1"/>
    <property type="molecule type" value="Genomic_DNA"/>
</dbReference>
<dbReference type="Pfam" id="PF01814">
    <property type="entry name" value="Hemerythrin"/>
    <property type="match status" value="1"/>
</dbReference>
<dbReference type="PROSITE" id="PS50887">
    <property type="entry name" value="GGDEF"/>
    <property type="match status" value="1"/>
</dbReference>
<dbReference type="SUPFAM" id="SSF55781">
    <property type="entry name" value="GAF domain-like"/>
    <property type="match status" value="1"/>
</dbReference>
<dbReference type="Gene3D" id="3.30.70.270">
    <property type="match status" value="1"/>
</dbReference>
<dbReference type="SMART" id="SM00267">
    <property type="entry name" value="GGDEF"/>
    <property type="match status" value="1"/>
</dbReference>
<comment type="similarity">
    <text evidence="1">Belongs to the hemerythrin family.</text>
</comment>
<dbReference type="InterPro" id="IPR029787">
    <property type="entry name" value="Nucleotide_cyclase"/>
</dbReference>
<dbReference type="InterPro" id="IPR029016">
    <property type="entry name" value="GAF-like_dom_sf"/>
</dbReference>
<keyword evidence="5" id="KW-0808">Transferase</keyword>
<sequence length="523" mass="58514">MMARTMVAQTEGASREKTLSLLTALSDYTRYHFREEAQLMRMWDIDDAQRTTHLKAHERFIAFLGQVGKLAVSHPAEFTVDLLTFLAQWLLHHIMGLDASMARAIRAKQGVVPTSAAEPNDNAAQQYLVDLMGQLTDNLGQRTFDLLEQRDQLLAQRQELLGLQNLYRALLHSAEALIHSPSEAEMLKRLCETLTLNTDFHTVWIGRPGSSMVFDILALAGSGEQLVRETPPRLDTSPETSIIVRAWNSQRVVVCNEPQGDAGLRPWHAKFASHGWASLLAAPVMRGPCPWAVMVFVSGRSGAFEEGTVILCTRIADLLSHGLNEFDRKEQLVHLEQQEALAARTDALTKLPNRFAMELYLPQAMERARRHGTALAVGMIDLDDFKPVNDRFGHAAGDVLLQEIAHRLQAQLRGSDYLARLGGDEFVLVFEDLDTANAEAQLAVMLKRLQHVIQEPFDLGQERNARVGMTLGLAIFPGNGEDSDTLLRNADAAMYQAKARKNHRFQWWNLWREETTASGATPK</sequence>
<evidence type="ECO:0000256" key="3">
    <source>
        <dbReference type="ARBA" id="ARBA00023004"/>
    </source>
</evidence>
<name>A0A1J5RV71_9ZZZZ</name>
<dbReference type="PANTHER" id="PTHR46663">
    <property type="entry name" value="DIGUANYLATE CYCLASE DGCT-RELATED"/>
    <property type="match status" value="1"/>
</dbReference>
<proteinExistence type="inferred from homology"/>
<evidence type="ECO:0000256" key="1">
    <source>
        <dbReference type="ARBA" id="ARBA00010587"/>
    </source>
</evidence>
<dbReference type="InterPro" id="IPR012827">
    <property type="entry name" value="Hemerythrin_metal-bd"/>
</dbReference>
<keyword evidence="2" id="KW-0479">Metal-binding</keyword>
<dbReference type="Pfam" id="PF13185">
    <property type="entry name" value="GAF_2"/>
    <property type="match status" value="1"/>
</dbReference>
<reference evidence="5" key="1">
    <citation type="submission" date="2016-10" db="EMBL/GenBank/DDBJ databases">
        <title>Sequence of Gallionella enrichment culture.</title>
        <authorList>
            <person name="Poehlein A."/>
            <person name="Muehling M."/>
            <person name="Daniel R."/>
        </authorList>
    </citation>
    <scope>NUCLEOTIDE SEQUENCE</scope>
</reference>
<dbReference type="Gene3D" id="3.30.450.40">
    <property type="match status" value="1"/>
</dbReference>